<feature type="transmembrane region" description="Helical" evidence="12">
    <location>
        <begin position="64"/>
        <end position="84"/>
    </location>
</feature>
<dbReference type="PANTHER" id="PTHR46187">
    <property type="entry name" value="ALKALINE CERAMIDASE 3"/>
    <property type="match status" value="1"/>
</dbReference>
<comment type="function">
    <text evidence="12">Hydrolyzes the sphingolipid ceramide into sphingosine and free fatty acid.</text>
</comment>
<reference evidence="13" key="1">
    <citation type="submission" date="2020-04" db="EMBL/GenBank/DDBJ databases">
        <authorList>
            <person name="Neveu A P."/>
        </authorList>
    </citation>
    <scope>NUCLEOTIDE SEQUENCE</scope>
    <source>
        <tissue evidence="13">Whole embryo</tissue>
    </source>
</reference>
<dbReference type="Pfam" id="PF05875">
    <property type="entry name" value="Ceramidase"/>
    <property type="match status" value="1"/>
</dbReference>
<evidence type="ECO:0000256" key="4">
    <source>
        <dbReference type="ARBA" id="ARBA00022801"/>
    </source>
</evidence>
<feature type="transmembrane region" description="Helical" evidence="12">
    <location>
        <begin position="119"/>
        <end position="137"/>
    </location>
</feature>
<evidence type="ECO:0000256" key="7">
    <source>
        <dbReference type="ARBA" id="ARBA00047401"/>
    </source>
</evidence>
<evidence type="ECO:0000256" key="3">
    <source>
        <dbReference type="ARBA" id="ARBA00022692"/>
    </source>
</evidence>
<comment type="cofactor">
    <cofactor evidence="11">
        <name>Zn(2+)</name>
        <dbReference type="ChEBI" id="CHEBI:29105"/>
    </cofactor>
</comment>
<evidence type="ECO:0000256" key="6">
    <source>
        <dbReference type="ARBA" id="ARBA00023136"/>
    </source>
</evidence>
<dbReference type="GO" id="GO:0006672">
    <property type="term" value="P:ceramide metabolic process"/>
    <property type="evidence" value="ECO:0007669"/>
    <property type="project" value="InterPro"/>
</dbReference>
<keyword evidence="10" id="KW-0479">Metal-binding</keyword>
<comment type="subcellular location">
    <subcellularLocation>
        <location evidence="1">Membrane</location>
        <topology evidence="1">Multi-pass membrane protein</topology>
    </subcellularLocation>
</comment>
<keyword evidence="3 12" id="KW-0812">Transmembrane</keyword>
<proteinExistence type="evidence at transcript level"/>
<dbReference type="GO" id="GO:0017040">
    <property type="term" value="F:N-acylsphingosine amidohydrolase activity"/>
    <property type="evidence" value="ECO:0007669"/>
    <property type="project" value="UniProtKB-EC"/>
</dbReference>
<evidence type="ECO:0000256" key="11">
    <source>
        <dbReference type="PIRSR" id="PIRSR608901-2"/>
    </source>
</evidence>
<feature type="transmembrane region" description="Helical" evidence="12">
    <location>
        <begin position="143"/>
        <end position="161"/>
    </location>
</feature>
<comment type="catalytic activity">
    <reaction evidence="7">
        <text>N-(9Z-octadecenoyl)-sphing-4-enine + H2O = sphing-4-enine + (9Z)-octadecenoate</text>
        <dbReference type="Rhea" id="RHEA:41299"/>
        <dbReference type="ChEBI" id="CHEBI:15377"/>
        <dbReference type="ChEBI" id="CHEBI:30823"/>
        <dbReference type="ChEBI" id="CHEBI:57756"/>
        <dbReference type="ChEBI" id="CHEBI:77996"/>
    </reaction>
    <physiologicalReaction direction="left-to-right" evidence="7">
        <dbReference type="Rhea" id="RHEA:41300"/>
    </physiologicalReaction>
</comment>
<keyword evidence="12" id="KW-0443">Lipid metabolism</keyword>
<evidence type="ECO:0000256" key="5">
    <source>
        <dbReference type="ARBA" id="ARBA00022989"/>
    </source>
</evidence>
<feature type="binding site" evidence="10">
    <location>
        <position position="22"/>
    </location>
    <ligand>
        <name>Ca(2+)</name>
        <dbReference type="ChEBI" id="CHEBI:29108"/>
    </ligand>
</feature>
<feature type="transmembrane region" description="Helical" evidence="12">
    <location>
        <begin position="217"/>
        <end position="240"/>
    </location>
</feature>
<evidence type="ECO:0000313" key="13">
    <source>
        <dbReference type="EMBL" id="CAB3219682.1"/>
    </source>
</evidence>
<evidence type="ECO:0000256" key="10">
    <source>
        <dbReference type="PIRSR" id="PIRSR608901-1"/>
    </source>
</evidence>
<accession>A0A6F9D665</accession>
<dbReference type="AlphaFoldDB" id="A0A6F9D665"/>
<comment type="catalytic activity">
    <reaction evidence="8">
        <text>an N-acylsphing-4-enine + H2O = sphing-4-enine + a fatty acid</text>
        <dbReference type="Rhea" id="RHEA:20856"/>
        <dbReference type="ChEBI" id="CHEBI:15377"/>
        <dbReference type="ChEBI" id="CHEBI:28868"/>
        <dbReference type="ChEBI" id="CHEBI:52639"/>
        <dbReference type="ChEBI" id="CHEBI:57756"/>
        <dbReference type="EC" id="3.5.1.23"/>
    </reaction>
    <physiologicalReaction direction="left-to-right" evidence="8">
        <dbReference type="Rhea" id="RHEA:20857"/>
    </physiologicalReaction>
</comment>
<evidence type="ECO:0000256" key="9">
    <source>
        <dbReference type="ARBA" id="ARBA00049511"/>
    </source>
</evidence>
<dbReference type="GO" id="GO:0046872">
    <property type="term" value="F:metal ion binding"/>
    <property type="evidence" value="ECO:0007669"/>
    <property type="project" value="UniProtKB-KW"/>
</dbReference>
<evidence type="ECO:0000256" key="8">
    <source>
        <dbReference type="ARBA" id="ARBA00048323"/>
    </source>
</evidence>
<feature type="binding site" evidence="10">
    <location>
        <position position="24"/>
    </location>
    <ligand>
        <name>Ca(2+)</name>
        <dbReference type="ChEBI" id="CHEBI:29108"/>
    </ligand>
</feature>
<feature type="binding site" evidence="11">
    <location>
        <position position="216"/>
    </location>
    <ligand>
        <name>Zn(2+)</name>
        <dbReference type="ChEBI" id="CHEBI:29105"/>
        <note>catalytic</note>
    </ligand>
</feature>
<feature type="binding site" evidence="10">
    <location>
        <position position="33"/>
    </location>
    <ligand>
        <name>Ca(2+)</name>
        <dbReference type="ChEBI" id="CHEBI:29108"/>
    </ligand>
</feature>
<evidence type="ECO:0000256" key="12">
    <source>
        <dbReference type="RuleBase" id="RU364079"/>
    </source>
</evidence>
<name>A0A6F9D665_9ASCI</name>
<feature type="binding site" evidence="11">
    <location>
        <position position="81"/>
    </location>
    <ligand>
        <name>Zn(2+)</name>
        <dbReference type="ChEBI" id="CHEBI:29105"/>
        <note>catalytic</note>
    </ligand>
</feature>
<keyword evidence="11" id="KW-0862">Zinc</keyword>
<keyword evidence="5 12" id="KW-1133">Transmembrane helix</keyword>
<comment type="catalytic activity">
    <reaction evidence="9">
        <text>an N-acylsphinganine + H2O = sphinganine + a fatty acid</text>
        <dbReference type="Rhea" id="RHEA:33551"/>
        <dbReference type="ChEBI" id="CHEBI:15377"/>
        <dbReference type="ChEBI" id="CHEBI:28868"/>
        <dbReference type="ChEBI" id="CHEBI:31488"/>
        <dbReference type="ChEBI" id="CHEBI:57817"/>
    </reaction>
    <physiologicalReaction direction="left-to-right" evidence="9">
        <dbReference type="Rhea" id="RHEA:33552"/>
    </physiologicalReaction>
</comment>
<evidence type="ECO:0000256" key="1">
    <source>
        <dbReference type="ARBA" id="ARBA00004141"/>
    </source>
</evidence>
<comment type="similarity">
    <text evidence="2 12">Belongs to the alkaline ceramidase family.</text>
</comment>
<dbReference type="GO" id="GO:0005789">
    <property type="term" value="C:endoplasmic reticulum membrane"/>
    <property type="evidence" value="ECO:0007669"/>
    <property type="project" value="TreeGrafter"/>
</dbReference>
<feature type="transmembrane region" description="Helical" evidence="12">
    <location>
        <begin position="34"/>
        <end position="55"/>
    </location>
</feature>
<protein>
    <recommendedName>
        <fullName evidence="12">Alkaline ceramidase</fullName>
        <ecNumber evidence="12">3.5.1.-</ecNumber>
    </recommendedName>
</protein>
<organism evidence="13">
    <name type="scientific">Phallusia mammillata</name>
    <dbReference type="NCBI Taxonomy" id="59560"/>
    <lineage>
        <taxon>Eukaryota</taxon>
        <taxon>Metazoa</taxon>
        <taxon>Chordata</taxon>
        <taxon>Tunicata</taxon>
        <taxon>Ascidiacea</taxon>
        <taxon>Phlebobranchia</taxon>
        <taxon>Ascidiidae</taxon>
        <taxon>Phallusia</taxon>
    </lineage>
</organism>
<feature type="binding site" evidence="10">
    <location>
        <position position="20"/>
    </location>
    <ligand>
        <name>Ca(2+)</name>
        <dbReference type="ChEBI" id="CHEBI:29108"/>
    </ligand>
</feature>
<keyword evidence="6 12" id="KW-0472">Membrane</keyword>
<feature type="transmembrane region" description="Helical" evidence="12">
    <location>
        <begin position="173"/>
        <end position="190"/>
    </location>
</feature>
<sequence length="264" mass="30819">MAPRLDVSGIWGPVTSTLDWCEENYVVTPYIAEFWNTVSNVIMIFPPLVCAIYYWRKGVELRHVLTSLSLLAVGLGSWMFHMTLWYEMQLLDELPMIYGTCVFLYSLHHHDKPRKSRNLVYLVALCFCSVAVTVIYLMWKNPVFHQVCYALLVAALVYEAIVAFRNYPAIQPLVLMSVGFYAFGFFLWNVDNIFCSHLRKFRNKSHFDTGMVFQLHAWWHIFTGFATYLHVLFSCHARLLHLRTHCSIKRLGGFWPYLEIGKTP</sequence>
<dbReference type="PANTHER" id="PTHR46187:SF3">
    <property type="entry name" value="ALKALINE CERAMIDASE 3"/>
    <property type="match status" value="1"/>
</dbReference>
<dbReference type="EMBL" id="LR782649">
    <property type="protein sequence ID" value="CAB3219682.1"/>
    <property type="molecule type" value="mRNA"/>
</dbReference>
<keyword evidence="4 12" id="KW-0378">Hydrolase</keyword>
<gene>
    <name evidence="13" type="primary">Acer3</name>
</gene>
<dbReference type="GO" id="GO:0071602">
    <property type="term" value="P:phytosphingosine biosynthetic process"/>
    <property type="evidence" value="ECO:0007669"/>
    <property type="project" value="TreeGrafter"/>
</dbReference>
<feature type="binding site" evidence="10">
    <location>
        <position position="19"/>
    </location>
    <ligand>
        <name>Ca(2+)</name>
        <dbReference type="ChEBI" id="CHEBI:29108"/>
    </ligand>
</feature>
<dbReference type="InterPro" id="IPR008901">
    <property type="entry name" value="ACER"/>
</dbReference>
<keyword evidence="10" id="KW-0106">Calcium</keyword>
<feature type="transmembrane region" description="Helical" evidence="12">
    <location>
        <begin position="90"/>
        <end position="107"/>
    </location>
</feature>
<dbReference type="GO" id="GO:0046512">
    <property type="term" value="P:sphingosine biosynthetic process"/>
    <property type="evidence" value="ECO:0007669"/>
    <property type="project" value="UniProtKB-ARBA"/>
</dbReference>
<dbReference type="EC" id="3.5.1.-" evidence="12"/>
<feature type="binding site" evidence="11">
    <location>
        <position position="220"/>
    </location>
    <ligand>
        <name>Zn(2+)</name>
        <dbReference type="ChEBI" id="CHEBI:29105"/>
        <note>catalytic</note>
    </ligand>
</feature>
<evidence type="ECO:0000256" key="2">
    <source>
        <dbReference type="ARBA" id="ARBA00009780"/>
    </source>
</evidence>